<feature type="signal peptide" evidence="1">
    <location>
        <begin position="1"/>
        <end position="20"/>
    </location>
</feature>
<evidence type="ECO:0000256" key="1">
    <source>
        <dbReference type="SAM" id="SignalP"/>
    </source>
</evidence>
<organism evidence="2 3">
    <name type="scientific">Mytilus coruscus</name>
    <name type="common">Sea mussel</name>
    <dbReference type="NCBI Taxonomy" id="42192"/>
    <lineage>
        <taxon>Eukaryota</taxon>
        <taxon>Metazoa</taxon>
        <taxon>Spiralia</taxon>
        <taxon>Lophotrochozoa</taxon>
        <taxon>Mollusca</taxon>
        <taxon>Bivalvia</taxon>
        <taxon>Autobranchia</taxon>
        <taxon>Pteriomorphia</taxon>
        <taxon>Mytilida</taxon>
        <taxon>Mytiloidea</taxon>
        <taxon>Mytilidae</taxon>
        <taxon>Mytilinae</taxon>
        <taxon>Mytilus</taxon>
    </lineage>
</organism>
<name>A0A6J8B2E3_MYTCO</name>
<protein>
    <recommendedName>
        <fullName evidence="4">MEGF10_11</fullName>
    </recommendedName>
</protein>
<dbReference type="OrthoDB" id="6208036at2759"/>
<sequence>MMIKRICFVLLATLMQSSNSKTCESKTESGEIIKICCTDYEEKGNKCIPCSTGYTSEKGQNCTSCPKNTYGERCKYDCSCSGFEICDNVKGCVGFPLTTDTSVYATPYIMTLPWDINVITNGEKSDNSIEGGSQRNGNGEYTSSFDDGLYEINQDYLNKPVIKISPPNIKDYTTQATVHTVERSVPDNKRDSPCKHEYRPQKINVPKKDALRLQYEYDIALMNGRFTVPKRCLSNITKRVSQSCNNLKIECIKSNMFTGNNGKSINSTDDNMLDFHNMIKARSESNIV</sequence>
<dbReference type="EMBL" id="CACVKT020002471">
    <property type="protein sequence ID" value="CAC5378038.1"/>
    <property type="molecule type" value="Genomic_DNA"/>
</dbReference>
<evidence type="ECO:0000313" key="3">
    <source>
        <dbReference type="Proteomes" id="UP000507470"/>
    </source>
</evidence>
<evidence type="ECO:0008006" key="4">
    <source>
        <dbReference type="Google" id="ProtNLM"/>
    </source>
</evidence>
<proteinExistence type="predicted"/>
<dbReference type="AlphaFoldDB" id="A0A6J8B2E3"/>
<dbReference type="Proteomes" id="UP000507470">
    <property type="component" value="Unassembled WGS sequence"/>
</dbReference>
<accession>A0A6J8B2E3</accession>
<keyword evidence="1" id="KW-0732">Signal</keyword>
<gene>
    <name evidence="2" type="ORF">MCOR_14286</name>
</gene>
<keyword evidence="3" id="KW-1185">Reference proteome</keyword>
<reference evidence="2 3" key="1">
    <citation type="submission" date="2020-06" db="EMBL/GenBank/DDBJ databases">
        <authorList>
            <person name="Li R."/>
            <person name="Bekaert M."/>
        </authorList>
    </citation>
    <scope>NUCLEOTIDE SEQUENCE [LARGE SCALE GENOMIC DNA]</scope>
    <source>
        <strain evidence="3">wild</strain>
    </source>
</reference>
<feature type="chain" id="PRO_5026996611" description="MEGF10_11" evidence="1">
    <location>
        <begin position="21"/>
        <end position="288"/>
    </location>
</feature>
<evidence type="ECO:0000313" key="2">
    <source>
        <dbReference type="EMBL" id="CAC5378038.1"/>
    </source>
</evidence>